<dbReference type="InterPro" id="IPR020103">
    <property type="entry name" value="PsdUridine_synth_cat_dom_sf"/>
</dbReference>
<feature type="compositionally biased region" description="Low complexity" evidence="2">
    <location>
        <begin position="1"/>
        <end position="14"/>
    </location>
</feature>
<evidence type="ECO:0000313" key="5">
    <source>
        <dbReference type="Proteomes" id="UP001363151"/>
    </source>
</evidence>
<organism evidence="4 5">
    <name type="scientific">Aureococcus anophagefferens</name>
    <name type="common">Harmful bloom alga</name>
    <dbReference type="NCBI Taxonomy" id="44056"/>
    <lineage>
        <taxon>Eukaryota</taxon>
        <taxon>Sar</taxon>
        <taxon>Stramenopiles</taxon>
        <taxon>Ochrophyta</taxon>
        <taxon>Pelagophyceae</taxon>
        <taxon>Pelagomonadales</taxon>
        <taxon>Pelagomonadaceae</taxon>
        <taxon>Aureococcus</taxon>
    </lineage>
</organism>
<reference evidence="4 5" key="1">
    <citation type="submission" date="2024-03" db="EMBL/GenBank/DDBJ databases">
        <title>Aureococcus anophagefferens CCMP1851 and Kratosvirus quantuckense: Draft genome of a second virus-susceptible host strain in the model system.</title>
        <authorList>
            <person name="Chase E."/>
            <person name="Truchon A.R."/>
            <person name="Schepens W."/>
            <person name="Wilhelm S.W."/>
        </authorList>
    </citation>
    <scope>NUCLEOTIDE SEQUENCE [LARGE SCALE GENOMIC DNA]</scope>
    <source>
        <strain evidence="4 5">CCMP1851</strain>
    </source>
</reference>
<protein>
    <submittedName>
        <fullName evidence="4">Pseudouridine synthase</fullName>
    </submittedName>
</protein>
<accession>A0ABR1FH87</accession>
<evidence type="ECO:0000256" key="1">
    <source>
        <dbReference type="ARBA" id="ARBA00010876"/>
    </source>
</evidence>
<feature type="region of interest" description="Disordered" evidence="2">
    <location>
        <begin position="1"/>
        <end position="51"/>
    </location>
</feature>
<evidence type="ECO:0000256" key="2">
    <source>
        <dbReference type="SAM" id="MobiDB-lite"/>
    </source>
</evidence>
<dbReference type="EMBL" id="JBBJCI010000425">
    <property type="protein sequence ID" value="KAK7230730.1"/>
    <property type="molecule type" value="Genomic_DNA"/>
</dbReference>
<gene>
    <name evidence="4" type="primary">RPUSD1</name>
    <name evidence="4" type="ORF">SO694_00172019</name>
</gene>
<feature type="compositionally biased region" description="Low complexity" evidence="2">
    <location>
        <begin position="38"/>
        <end position="51"/>
    </location>
</feature>
<dbReference type="InterPro" id="IPR050188">
    <property type="entry name" value="RluA_PseudoU_synthase"/>
</dbReference>
<feature type="domain" description="Pseudouridine synthase RsuA/RluA-like" evidence="3">
    <location>
        <begin position="64"/>
        <end position="241"/>
    </location>
</feature>
<dbReference type="CDD" id="cd02869">
    <property type="entry name" value="PseudoU_synth_RluA_like"/>
    <property type="match status" value="1"/>
</dbReference>
<dbReference type="Proteomes" id="UP001363151">
    <property type="component" value="Unassembled WGS sequence"/>
</dbReference>
<sequence length="300" mass="32441">MAAPAQDEAAGEAAEPPPPPPDEAAGEAAEPPPPPPDEATAAKPPARAPQARADVTLIHVCDRYVAVDKPFDMRIDGGREGRDEATLIDVLRARVPAHARELRHCHQLDYATSGVMLYALSRKAAGEASVCFERRTARKTYVALVVGDCDFERTTCDLGVCQDPVDDFRMMCGDRDAVWPPLDEASEDKADVVARRKRRKHSGQASTEVEVLARGTYRGEPATKLLLRPKTGRRHQLRLHCVALGHPIVGDATYGGDTESPRMMLHAHTLALPTPAPLDITAPDPFLPPLLADLVLATPT</sequence>
<dbReference type="Pfam" id="PF00849">
    <property type="entry name" value="PseudoU_synth_2"/>
    <property type="match status" value="1"/>
</dbReference>
<evidence type="ECO:0000259" key="3">
    <source>
        <dbReference type="Pfam" id="PF00849"/>
    </source>
</evidence>
<keyword evidence="5" id="KW-1185">Reference proteome</keyword>
<dbReference type="PANTHER" id="PTHR21600:SF87">
    <property type="entry name" value="RNA PSEUDOURIDYLATE SYNTHASE DOMAIN-CONTAINING PROTEIN 1"/>
    <property type="match status" value="1"/>
</dbReference>
<proteinExistence type="inferred from homology"/>
<comment type="caution">
    <text evidence="4">The sequence shown here is derived from an EMBL/GenBank/DDBJ whole genome shotgun (WGS) entry which is preliminary data.</text>
</comment>
<name>A0ABR1FH87_AURAN</name>
<dbReference type="Gene3D" id="3.30.2350.10">
    <property type="entry name" value="Pseudouridine synthase"/>
    <property type="match status" value="1"/>
</dbReference>
<dbReference type="PANTHER" id="PTHR21600">
    <property type="entry name" value="MITOCHONDRIAL RNA PSEUDOURIDINE SYNTHASE"/>
    <property type="match status" value="1"/>
</dbReference>
<dbReference type="InterPro" id="IPR006145">
    <property type="entry name" value="PsdUridine_synth_RsuA/RluA"/>
</dbReference>
<comment type="similarity">
    <text evidence="1">Belongs to the pseudouridine synthase RluA family.</text>
</comment>
<dbReference type="SUPFAM" id="SSF55120">
    <property type="entry name" value="Pseudouridine synthase"/>
    <property type="match status" value="1"/>
</dbReference>
<evidence type="ECO:0000313" key="4">
    <source>
        <dbReference type="EMBL" id="KAK7230730.1"/>
    </source>
</evidence>